<dbReference type="EMBL" id="JBFOLK010000005">
    <property type="protein sequence ID" value="KAL2512869.1"/>
    <property type="molecule type" value="Genomic_DNA"/>
</dbReference>
<reference evidence="2" key="1">
    <citation type="submission" date="2024-07" db="EMBL/GenBank/DDBJ databases">
        <title>Two chromosome-level genome assemblies of Korean endemic species Abeliophyllum distichum and Forsythia ovata (Oleaceae).</title>
        <authorList>
            <person name="Jang H."/>
        </authorList>
    </citation>
    <scope>NUCLEOTIDE SEQUENCE [LARGE SCALE GENOMIC DNA]</scope>
</reference>
<dbReference type="AlphaFoldDB" id="A0ABD1TJH1"/>
<keyword evidence="2" id="KW-1185">Reference proteome</keyword>
<dbReference type="Proteomes" id="UP001604336">
    <property type="component" value="Unassembled WGS sequence"/>
</dbReference>
<evidence type="ECO:0000313" key="2">
    <source>
        <dbReference type="Proteomes" id="UP001604336"/>
    </source>
</evidence>
<protein>
    <submittedName>
        <fullName evidence="1">Uncharacterized protein</fullName>
    </submittedName>
</protein>
<comment type="caution">
    <text evidence="1">The sequence shown here is derived from an EMBL/GenBank/DDBJ whole genome shotgun (WGS) entry which is preliminary data.</text>
</comment>
<name>A0ABD1TJH1_9LAMI</name>
<sequence length="143" mass="16126">MLHRGDGAGDPPQQSPHRLDSACESVRFTVPPCYPSLTEVLEEQWTWLRSIIESYFELQGDQLPDEYWADKLVELRKTQQTLVASNGASLDERAITKEVLGEQRGHVRGVGQVSKGISPSLDLTAALKVPQRTFHQFSWRPPE</sequence>
<gene>
    <name evidence="1" type="ORF">Adt_18469</name>
</gene>
<proteinExistence type="predicted"/>
<accession>A0ABD1TJH1</accession>
<evidence type="ECO:0000313" key="1">
    <source>
        <dbReference type="EMBL" id="KAL2512869.1"/>
    </source>
</evidence>
<organism evidence="1 2">
    <name type="scientific">Abeliophyllum distichum</name>
    <dbReference type="NCBI Taxonomy" id="126358"/>
    <lineage>
        <taxon>Eukaryota</taxon>
        <taxon>Viridiplantae</taxon>
        <taxon>Streptophyta</taxon>
        <taxon>Embryophyta</taxon>
        <taxon>Tracheophyta</taxon>
        <taxon>Spermatophyta</taxon>
        <taxon>Magnoliopsida</taxon>
        <taxon>eudicotyledons</taxon>
        <taxon>Gunneridae</taxon>
        <taxon>Pentapetalae</taxon>
        <taxon>asterids</taxon>
        <taxon>lamiids</taxon>
        <taxon>Lamiales</taxon>
        <taxon>Oleaceae</taxon>
        <taxon>Forsythieae</taxon>
        <taxon>Abeliophyllum</taxon>
    </lineage>
</organism>